<dbReference type="KEGG" id="eli:ELI_08365"/>
<dbReference type="eggNOG" id="ENOG5031B0W">
    <property type="taxonomic scope" value="Bacteria"/>
</dbReference>
<sequence>MIRYPVLAGALALACCAPPPPPPAPVPPAVQRPAPTPTPPVVQAPVYDNWLDAPQTEGTWTYRERPDGGFATFGPVGDPALFGIECSRSARSIRLVRTARATGDAPMRIRTETTERMLSARPNPSGTPTIVASVPANDPLLDAIALTRGRFAVEAAGTTTLYLPAWAEVTRAIEDCR</sequence>
<organism evidence="1 2">
    <name type="scientific">Erythrobacter litoralis (strain HTCC2594)</name>
    <dbReference type="NCBI Taxonomy" id="314225"/>
    <lineage>
        <taxon>Bacteria</taxon>
        <taxon>Pseudomonadati</taxon>
        <taxon>Pseudomonadota</taxon>
        <taxon>Alphaproteobacteria</taxon>
        <taxon>Sphingomonadales</taxon>
        <taxon>Erythrobacteraceae</taxon>
        <taxon>Erythrobacter/Porphyrobacter group</taxon>
        <taxon>Erythrobacter</taxon>
    </lineage>
</organism>
<keyword evidence="2" id="KW-1185">Reference proteome</keyword>
<evidence type="ECO:0008006" key="3">
    <source>
        <dbReference type="Google" id="ProtNLM"/>
    </source>
</evidence>
<dbReference type="AlphaFoldDB" id="Q2N976"/>
<name>Q2N976_ERYLH</name>
<proteinExistence type="predicted"/>
<accession>Q2N976</accession>
<dbReference type="OrthoDB" id="7629232at2"/>
<dbReference type="RefSeq" id="WP_011414595.1">
    <property type="nucleotide sequence ID" value="NC_007722.1"/>
</dbReference>
<dbReference type="HOGENOM" id="CLU_126589_0_0_5"/>
<protein>
    <recommendedName>
        <fullName evidence="3">Lipoprotein</fullName>
    </recommendedName>
</protein>
<dbReference type="EMBL" id="CP000157">
    <property type="protein sequence ID" value="ABC63765.1"/>
    <property type="molecule type" value="Genomic_DNA"/>
</dbReference>
<gene>
    <name evidence="1" type="ordered locus">ELI_08365</name>
</gene>
<evidence type="ECO:0000313" key="1">
    <source>
        <dbReference type="EMBL" id="ABC63765.1"/>
    </source>
</evidence>
<dbReference type="STRING" id="314225.ELI_08365"/>
<evidence type="ECO:0000313" key="2">
    <source>
        <dbReference type="Proteomes" id="UP000008808"/>
    </source>
</evidence>
<dbReference type="Proteomes" id="UP000008808">
    <property type="component" value="Chromosome"/>
</dbReference>
<dbReference type="PROSITE" id="PS51257">
    <property type="entry name" value="PROKAR_LIPOPROTEIN"/>
    <property type="match status" value="1"/>
</dbReference>
<reference evidence="2" key="1">
    <citation type="journal article" date="2009" name="J. Bacteriol.">
        <title>Complete genome sequence of Erythrobacter litoralis HTCC2594.</title>
        <authorList>
            <person name="Oh H.M."/>
            <person name="Giovannoni S.J."/>
            <person name="Ferriera S."/>
            <person name="Johnson J."/>
            <person name="Cho J.C."/>
        </authorList>
    </citation>
    <scope>NUCLEOTIDE SEQUENCE [LARGE SCALE GENOMIC DNA]</scope>
    <source>
        <strain evidence="2">HTCC2594</strain>
    </source>
</reference>